<evidence type="ECO:0000313" key="2">
    <source>
        <dbReference type="EMBL" id="MDC0672509.1"/>
    </source>
</evidence>
<protein>
    <recommendedName>
        <fullName evidence="4">Dickkopf N-terminal cysteine-rich domain-containing protein</fullName>
    </recommendedName>
</protein>
<feature type="region of interest" description="Disordered" evidence="1">
    <location>
        <begin position="14"/>
        <end position="43"/>
    </location>
</feature>
<sequence length="332" mass="33756">MVLSLFALGACKSPGGGDASATEVTGNVTTTGTGTGTGTATDTPTGTGAPAFDPQEAAEQICGAVLACECAEPKYADQATCVTETLAAFTEAESVAAENGLVFDSSCIDTLAASYPTLGCAIPSPEVHCSWCATVSGTRLVGEECTSYDFGSDCAQGLVCSYGGRCIGRCGSTAQGEYCNFDRECADGLACAKDETCAPRVGAGESCANARCAEGLLCANGDICVPPTGNGESCAAICCGEGLYCRNDVCAPQLAEGASCKIQGVTTCADTCSEGLQCDTSGSGKCVPFQQPGDSCDFFGLECGPGVNCEDDVCVEFVYFCDRFTVHPWLEL</sequence>
<comment type="caution">
    <text evidence="2">The sequence shown here is derived from an EMBL/GenBank/DDBJ whole genome shotgun (WGS) entry which is preliminary data.</text>
</comment>
<keyword evidence="3" id="KW-1185">Reference proteome</keyword>
<evidence type="ECO:0008006" key="4">
    <source>
        <dbReference type="Google" id="ProtNLM"/>
    </source>
</evidence>
<dbReference type="Proteomes" id="UP001217838">
    <property type="component" value="Unassembled WGS sequence"/>
</dbReference>
<reference evidence="2 3" key="1">
    <citation type="submission" date="2022-11" db="EMBL/GenBank/DDBJ databases">
        <title>Minimal conservation of predation-associated metabolite biosynthetic gene clusters underscores biosynthetic potential of Myxococcota including descriptions for ten novel species: Archangium lansinium sp. nov., Myxococcus landrumus sp. nov., Nannocystis bai.</title>
        <authorList>
            <person name="Ahearne A."/>
            <person name="Stevens C."/>
            <person name="Dowd S."/>
        </authorList>
    </citation>
    <scope>NUCLEOTIDE SEQUENCE [LARGE SCALE GENOMIC DNA]</scope>
    <source>
        <strain evidence="2 3">NCELM</strain>
    </source>
</reference>
<name>A0ABT5BG47_9BACT</name>
<organism evidence="2 3">
    <name type="scientific">Nannocystis radixulma</name>
    <dbReference type="NCBI Taxonomy" id="2995305"/>
    <lineage>
        <taxon>Bacteria</taxon>
        <taxon>Pseudomonadati</taxon>
        <taxon>Myxococcota</taxon>
        <taxon>Polyangia</taxon>
        <taxon>Nannocystales</taxon>
        <taxon>Nannocystaceae</taxon>
        <taxon>Nannocystis</taxon>
    </lineage>
</organism>
<evidence type="ECO:0000313" key="3">
    <source>
        <dbReference type="Proteomes" id="UP001217838"/>
    </source>
</evidence>
<proteinExistence type="predicted"/>
<evidence type="ECO:0000256" key="1">
    <source>
        <dbReference type="SAM" id="MobiDB-lite"/>
    </source>
</evidence>
<accession>A0ABT5BG47</accession>
<feature type="compositionally biased region" description="Low complexity" evidence="1">
    <location>
        <begin position="25"/>
        <end position="43"/>
    </location>
</feature>
<dbReference type="EMBL" id="JAQNDN010000019">
    <property type="protein sequence ID" value="MDC0672509.1"/>
    <property type="molecule type" value="Genomic_DNA"/>
</dbReference>
<dbReference type="RefSeq" id="WP_272004306.1">
    <property type="nucleotide sequence ID" value="NZ_JAQNDN010000019.1"/>
</dbReference>
<gene>
    <name evidence="2" type="ORF">POL58_32465</name>
</gene>